<evidence type="ECO:0000313" key="2">
    <source>
        <dbReference type="EMBL" id="GMF41541.1"/>
    </source>
</evidence>
<dbReference type="EMBL" id="BSXT01001346">
    <property type="protein sequence ID" value="GMF41541.1"/>
    <property type="molecule type" value="Genomic_DNA"/>
</dbReference>
<accession>A0A9W6XML2</accession>
<sequence length="100" mass="10940">MSDRKSERQRTQDDRDQRRTKDGGPVDLLAVPRRAILAQLDQSTVRNHHALDVAQEAVIDVDGAVTLNEPSEAGDEKDQNAGEGNKDDELGKLISQYGGS</sequence>
<comment type="caution">
    <text evidence="2">The sequence shown here is derived from an EMBL/GenBank/DDBJ whole genome shotgun (WGS) entry which is preliminary data.</text>
</comment>
<feature type="region of interest" description="Disordered" evidence="1">
    <location>
        <begin position="1"/>
        <end position="28"/>
    </location>
</feature>
<reference evidence="2" key="1">
    <citation type="submission" date="2023-04" db="EMBL/GenBank/DDBJ databases">
        <title>Phytophthora fragariaefolia NBRC 109709.</title>
        <authorList>
            <person name="Ichikawa N."/>
            <person name="Sato H."/>
            <person name="Tonouchi N."/>
        </authorList>
    </citation>
    <scope>NUCLEOTIDE SEQUENCE</scope>
    <source>
        <strain evidence="2">NBRC 109709</strain>
    </source>
</reference>
<name>A0A9W6XML2_9STRA</name>
<feature type="region of interest" description="Disordered" evidence="1">
    <location>
        <begin position="64"/>
        <end position="100"/>
    </location>
</feature>
<protein>
    <submittedName>
        <fullName evidence="2">Unnamed protein product</fullName>
    </submittedName>
</protein>
<feature type="compositionally biased region" description="Basic and acidic residues" evidence="1">
    <location>
        <begin position="1"/>
        <end position="24"/>
    </location>
</feature>
<evidence type="ECO:0000256" key="1">
    <source>
        <dbReference type="SAM" id="MobiDB-lite"/>
    </source>
</evidence>
<dbReference type="AlphaFoldDB" id="A0A9W6XML2"/>
<proteinExistence type="predicted"/>
<keyword evidence="3" id="KW-1185">Reference proteome</keyword>
<feature type="compositionally biased region" description="Basic and acidic residues" evidence="1">
    <location>
        <begin position="74"/>
        <end position="91"/>
    </location>
</feature>
<organism evidence="2 3">
    <name type="scientific">Phytophthora fragariaefolia</name>
    <dbReference type="NCBI Taxonomy" id="1490495"/>
    <lineage>
        <taxon>Eukaryota</taxon>
        <taxon>Sar</taxon>
        <taxon>Stramenopiles</taxon>
        <taxon>Oomycota</taxon>
        <taxon>Peronosporomycetes</taxon>
        <taxon>Peronosporales</taxon>
        <taxon>Peronosporaceae</taxon>
        <taxon>Phytophthora</taxon>
    </lineage>
</organism>
<evidence type="ECO:0000313" key="3">
    <source>
        <dbReference type="Proteomes" id="UP001165121"/>
    </source>
</evidence>
<gene>
    <name evidence="2" type="ORF">Pfra01_001321300</name>
</gene>
<dbReference type="Proteomes" id="UP001165121">
    <property type="component" value="Unassembled WGS sequence"/>
</dbReference>